<keyword evidence="2" id="KW-1185">Reference proteome</keyword>
<proteinExistence type="predicted"/>
<dbReference type="Gene3D" id="1.20.1290.10">
    <property type="entry name" value="AhpD-like"/>
    <property type="match status" value="1"/>
</dbReference>
<comment type="caution">
    <text evidence="1">The sequence shown here is derived from an EMBL/GenBank/DDBJ whole genome shotgun (WGS) entry which is preliminary data.</text>
</comment>
<dbReference type="InterPro" id="IPR029032">
    <property type="entry name" value="AhpD-like"/>
</dbReference>
<gene>
    <name evidence="1" type="ORF">BRW65_22160</name>
</gene>
<dbReference type="RefSeq" id="WP_073878468.1">
    <property type="nucleotide sequence ID" value="NZ_MPNT01000026.1"/>
</dbReference>
<protein>
    <submittedName>
        <fullName evidence="1">4-carboxymuconolactone decarboxylase</fullName>
    </submittedName>
</protein>
<name>A0A1Q4HPA1_9MYCO</name>
<dbReference type="OrthoDB" id="949132at2"/>
<dbReference type="STRING" id="53378.BRW65_22160"/>
<dbReference type="PANTHER" id="PTHR34846">
    <property type="entry name" value="4-CARBOXYMUCONOLACTONE DECARBOXYLASE FAMILY PROTEIN (AFU_ORTHOLOGUE AFUA_6G11590)"/>
    <property type="match status" value="1"/>
</dbReference>
<evidence type="ECO:0000313" key="2">
    <source>
        <dbReference type="Proteomes" id="UP000186438"/>
    </source>
</evidence>
<accession>A0A1Q4HPA1</accession>
<dbReference type="SUPFAM" id="SSF69118">
    <property type="entry name" value="AhpD-like"/>
    <property type="match status" value="1"/>
</dbReference>
<organism evidence="1 2">
    <name type="scientific">Mycobacterium paraffinicum</name>
    <dbReference type="NCBI Taxonomy" id="53378"/>
    <lineage>
        <taxon>Bacteria</taxon>
        <taxon>Bacillati</taxon>
        <taxon>Actinomycetota</taxon>
        <taxon>Actinomycetes</taxon>
        <taxon>Mycobacteriales</taxon>
        <taxon>Mycobacteriaceae</taxon>
        <taxon>Mycobacterium</taxon>
    </lineage>
</organism>
<sequence>MPARTRLAPLPPATLSADQRELYDDMAAMIEDHFGELIARRDDGALIGPFNGWLHFPNFGKPAWAFNKALWEHSVLPATVHQLVILVTAAKFGARYEMYGHEYFARRAGLPDRTIATIAAGERPSDLSGDQAVAYDMAAALNRGGVLPETTYQAVRRTFGERGLAEIVFLVGCFSMVAVTLNAFDASVPGREGDGE</sequence>
<reference evidence="1 2" key="1">
    <citation type="submission" date="2016-11" db="EMBL/GenBank/DDBJ databases">
        <title>Genome sequences of unsequenced Mycobacteria.</title>
        <authorList>
            <person name="Greninger A.L."/>
            <person name="Fang F."/>
            <person name="Jerome K.R."/>
        </authorList>
    </citation>
    <scope>NUCLEOTIDE SEQUENCE [LARGE SCALE GENOMIC DNA]</scope>
    <source>
        <strain evidence="1 2">M11</strain>
    </source>
</reference>
<dbReference type="Proteomes" id="UP000186438">
    <property type="component" value="Unassembled WGS sequence"/>
</dbReference>
<dbReference type="EMBL" id="MPNT01000026">
    <property type="protein sequence ID" value="OJZ69669.1"/>
    <property type="molecule type" value="Genomic_DNA"/>
</dbReference>
<dbReference type="AlphaFoldDB" id="A0A1Q4HPA1"/>
<evidence type="ECO:0000313" key="1">
    <source>
        <dbReference type="EMBL" id="OJZ69669.1"/>
    </source>
</evidence>
<dbReference type="PANTHER" id="PTHR34846:SF11">
    <property type="entry name" value="4-CARBOXYMUCONOLACTONE DECARBOXYLASE FAMILY PROTEIN (AFU_ORTHOLOGUE AFUA_6G11590)"/>
    <property type="match status" value="1"/>
</dbReference>